<dbReference type="EMBL" id="BONQ01000150">
    <property type="protein sequence ID" value="GIG51125.1"/>
    <property type="molecule type" value="Genomic_DNA"/>
</dbReference>
<protein>
    <submittedName>
        <fullName evidence="1">Uncharacterized protein</fullName>
    </submittedName>
</protein>
<dbReference type="Proteomes" id="UP000660611">
    <property type="component" value="Unassembled WGS sequence"/>
</dbReference>
<evidence type="ECO:0000313" key="1">
    <source>
        <dbReference type="EMBL" id="GIG51125.1"/>
    </source>
</evidence>
<dbReference type="AlphaFoldDB" id="A0A919PZG5"/>
<accession>A0A919PZG5</accession>
<sequence length="77" mass="8701">MNPILREIECIGVRFQNQKLNLRVAMPSGHRAKCWPEIRGEYSIKLAEQSAAQAPSEHLVRQPGIKIEDGCTMRPDS</sequence>
<comment type="caution">
    <text evidence="1">The sequence shown here is derived from an EMBL/GenBank/DDBJ whole genome shotgun (WGS) entry which is preliminary data.</text>
</comment>
<name>A0A919PZG5_9ACTN</name>
<reference evidence="1" key="1">
    <citation type="submission" date="2021-01" db="EMBL/GenBank/DDBJ databases">
        <title>Whole genome shotgun sequence of Dactylosporangium siamense NBRC 106093.</title>
        <authorList>
            <person name="Komaki H."/>
            <person name="Tamura T."/>
        </authorList>
    </citation>
    <scope>NUCLEOTIDE SEQUENCE</scope>
    <source>
        <strain evidence="1">NBRC 106093</strain>
    </source>
</reference>
<gene>
    <name evidence="1" type="ORF">Dsi01nite_091660</name>
</gene>
<evidence type="ECO:0000313" key="2">
    <source>
        <dbReference type="Proteomes" id="UP000660611"/>
    </source>
</evidence>
<proteinExistence type="predicted"/>
<keyword evidence="2" id="KW-1185">Reference proteome</keyword>
<organism evidence="1 2">
    <name type="scientific">Dactylosporangium siamense</name>
    <dbReference type="NCBI Taxonomy" id="685454"/>
    <lineage>
        <taxon>Bacteria</taxon>
        <taxon>Bacillati</taxon>
        <taxon>Actinomycetota</taxon>
        <taxon>Actinomycetes</taxon>
        <taxon>Micromonosporales</taxon>
        <taxon>Micromonosporaceae</taxon>
        <taxon>Dactylosporangium</taxon>
    </lineage>
</organism>